<keyword evidence="1" id="KW-0808">Transferase</keyword>
<dbReference type="InterPro" id="IPR027417">
    <property type="entry name" value="P-loop_NTPase"/>
</dbReference>
<sequence length="255" mass="28731">MTGPETGPGPQGRRMLFVVGLHRSGTTLLSKLLARHSQVSGLQDTGAPMDEGQYLQDVIPRIGGVGALAFRKGFHRTEASPLATPEAARQLWQAWAPHWNLEKPVLLEKSPPYITATRLLQYYFPDAAFVLITRHPFAQAMAISKWSANRPAFQFVTNWLICHEVFAADSRHLKQSMTIRYEDFCAAPEDGLRRICAFAGLPPEDLLDREIRSSNAKYFAQWNDPARLRLGRAQTAAIRLAYGRRLARWGYDTRV</sequence>
<evidence type="ECO:0000256" key="1">
    <source>
        <dbReference type="ARBA" id="ARBA00022679"/>
    </source>
</evidence>
<dbReference type="InterPro" id="IPR026634">
    <property type="entry name" value="TPST-like"/>
</dbReference>
<evidence type="ECO:0008006" key="4">
    <source>
        <dbReference type="Google" id="ProtNLM"/>
    </source>
</evidence>
<name>A0ABV3XXY7_9RHOB</name>
<dbReference type="PANTHER" id="PTHR12788:SF10">
    <property type="entry name" value="PROTEIN-TYROSINE SULFOTRANSFERASE"/>
    <property type="match status" value="1"/>
</dbReference>
<dbReference type="SUPFAM" id="SSF52540">
    <property type="entry name" value="P-loop containing nucleoside triphosphate hydrolases"/>
    <property type="match status" value="1"/>
</dbReference>
<proteinExistence type="predicted"/>
<protein>
    <recommendedName>
        <fullName evidence="4">Sulfotransferase</fullName>
    </recommendedName>
</protein>
<accession>A0ABV3XXY7</accession>
<dbReference type="Proteomes" id="UP001560019">
    <property type="component" value="Unassembled WGS sequence"/>
</dbReference>
<dbReference type="PANTHER" id="PTHR12788">
    <property type="entry name" value="PROTEIN-TYROSINE SULFOTRANSFERASE 2"/>
    <property type="match status" value="1"/>
</dbReference>
<gene>
    <name evidence="2" type="ORF">Ga0609869_003579</name>
</gene>
<organism evidence="2 3">
    <name type="scientific">Rhodovulum iodosum</name>
    <dbReference type="NCBI Taxonomy" id="68291"/>
    <lineage>
        <taxon>Bacteria</taxon>
        <taxon>Pseudomonadati</taxon>
        <taxon>Pseudomonadota</taxon>
        <taxon>Alphaproteobacteria</taxon>
        <taxon>Rhodobacterales</taxon>
        <taxon>Paracoccaceae</taxon>
        <taxon>Rhodovulum</taxon>
    </lineage>
</organism>
<reference evidence="2 3" key="1">
    <citation type="submission" date="2024-06" db="EMBL/GenBank/DDBJ databases">
        <title>Genome of Rhodovulum iodosum, a marine photoferrotroph.</title>
        <authorList>
            <person name="Bianchini G."/>
            <person name="Nikeleit V."/>
            <person name="Kappler A."/>
            <person name="Bryce C."/>
            <person name="Sanchez-Baracaldo P."/>
        </authorList>
    </citation>
    <scope>NUCLEOTIDE SEQUENCE [LARGE SCALE GENOMIC DNA]</scope>
    <source>
        <strain evidence="2 3">UT/N1</strain>
    </source>
</reference>
<dbReference type="RefSeq" id="WP_125403205.1">
    <property type="nucleotide sequence ID" value="NZ_JBEHHI010000005.1"/>
</dbReference>
<dbReference type="EMBL" id="JBEHHI010000005">
    <property type="protein sequence ID" value="MEX5730226.1"/>
    <property type="molecule type" value="Genomic_DNA"/>
</dbReference>
<evidence type="ECO:0000313" key="3">
    <source>
        <dbReference type="Proteomes" id="UP001560019"/>
    </source>
</evidence>
<comment type="caution">
    <text evidence="2">The sequence shown here is derived from an EMBL/GenBank/DDBJ whole genome shotgun (WGS) entry which is preliminary data.</text>
</comment>
<dbReference type="Pfam" id="PF13469">
    <property type="entry name" value="Sulfotransfer_3"/>
    <property type="match status" value="1"/>
</dbReference>
<keyword evidence="3" id="KW-1185">Reference proteome</keyword>
<dbReference type="Gene3D" id="3.40.50.300">
    <property type="entry name" value="P-loop containing nucleotide triphosphate hydrolases"/>
    <property type="match status" value="1"/>
</dbReference>
<evidence type="ECO:0000313" key="2">
    <source>
        <dbReference type="EMBL" id="MEX5730226.1"/>
    </source>
</evidence>